<accession>A0A4R6RCU3</accession>
<protein>
    <submittedName>
        <fullName evidence="2">Uncharacterized protein</fullName>
    </submittedName>
</protein>
<organism evidence="2 3">
    <name type="scientific">Oharaeibacter diazotrophicus</name>
    <dbReference type="NCBI Taxonomy" id="1920512"/>
    <lineage>
        <taxon>Bacteria</taxon>
        <taxon>Pseudomonadati</taxon>
        <taxon>Pseudomonadota</taxon>
        <taxon>Alphaproteobacteria</taxon>
        <taxon>Hyphomicrobiales</taxon>
        <taxon>Pleomorphomonadaceae</taxon>
        <taxon>Oharaeibacter</taxon>
    </lineage>
</organism>
<dbReference type="EMBL" id="SNXY01000009">
    <property type="protein sequence ID" value="TDP83506.1"/>
    <property type="molecule type" value="Genomic_DNA"/>
</dbReference>
<keyword evidence="3" id="KW-1185">Reference proteome</keyword>
<feature type="chain" id="PRO_5020674832" evidence="1">
    <location>
        <begin position="26"/>
        <end position="235"/>
    </location>
</feature>
<evidence type="ECO:0000313" key="3">
    <source>
        <dbReference type="Proteomes" id="UP000294547"/>
    </source>
</evidence>
<sequence>MARRMVARLCAVFVALCAVAAPAAASDVLLALAGVKATGTTMTALVGERLSGIPFTVIEATPTSMRLRTSEIGYFKLLADARITRVRKLEGAALPDATASVRHTAYTLRLRTDGVDPLPFRMAVPSIRTAVPLGRRSAPGRIGANAVSLPRYGIEFRAVGADGSVLGSTVIEDPRTLRHEPTTTDGRHLTSATFRRTDAIVTVVIAESGTARRIEIRNRRGSAEQSRLIGTVALP</sequence>
<comment type="caution">
    <text evidence="2">The sequence shown here is derived from an EMBL/GenBank/DDBJ whole genome shotgun (WGS) entry which is preliminary data.</text>
</comment>
<reference evidence="2 3" key="1">
    <citation type="submission" date="2019-03" db="EMBL/GenBank/DDBJ databases">
        <title>Genomic Encyclopedia of Type Strains, Phase IV (KMG-IV): sequencing the most valuable type-strain genomes for metagenomic binning, comparative biology and taxonomic classification.</title>
        <authorList>
            <person name="Goeker M."/>
        </authorList>
    </citation>
    <scope>NUCLEOTIDE SEQUENCE [LARGE SCALE GENOMIC DNA]</scope>
    <source>
        <strain evidence="2 3">DSM 102969</strain>
    </source>
</reference>
<name>A0A4R6RCU3_9HYPH</name>
<gene>
    <name evidence="2" type="ORF">EDD54_3468</name>
</gene>
<proteinExistence type="predicted"/>
<dbReference type="AlphaFoldDB" id="A0A4R6RCU3"/>
<dbReference type="RefSeq" id="WP_126538507.1">
    <property type="nucleotide sequence ID" value="NZ_BSPM01000009.1"/>
</dbReference>
<dbReference type="Proteomes" id="UP000294547">
    <property type="component" value="Unassembled WGS sequence"/>
</dbReference>
<feature type="signal peptide" evidence="1">
    <location>
        <begin position="1"/>
        <end position="25"/>
    </location>
</feature>
<keyword evidence="1" id="KW-0732">Signal</keyword>
<evidence type="ECO:0000313" key="2">
    <source>
        <dbReference type="EMBL" id="TDP83506.1"/>
    </source>
</evidence>
<evidence type="ECO:0000256" key="1">
    <source>
        <dbReference type="SAM" id="SignalP"/>
    </source>
</evidence>